<sequence>MKRIIVSLLLCSLTLGAIAQRSKVNSAENHYNSKEYDKANEDIDLALQHDKTKDDVRAWYLKGKILEALAIKDKSVPQSMEAFSAFKKALELNPKYTEAVLDLYNRLFNLYATVGNSAYGYLNDQKWAEASADFDKAFQIKEFTNSKELSGTIAEDTAMVFYAGYVANQAGEKDKAFENLKKAADLQYKGEPALYVILAQQYEERGDNANWLKTIEQGKSLFPDDKRFNDMEMIYYSKTGKTSELLSMLDKKVADNPNDFEVVLDYAIRLDNVANPRDETGNDLPRPANYEELIGKAETNYKKALALNPNDATANFQLGALYFNRAVNFNKEINNMASKDLSSPKAKELQAKVESLMDQALPYFEKADEAFTAQGANIDPNDRVTYENCLIALQKIYAIKSKNDKVDAVKKKLEALRG</sequence>
<reference evidence="4 5" key="1">
    <citation type="submission" date="2017-10" db="EMBL/GenBank/DDBJ databases">
        <title>Paenichitinophaga pekingensis gen. nov., sp. nov., isolated from activated sludge.</title>
        <authorList>
            <person name="Jin D."/>
            <person name="Kong X."/>
            <person name="Deng Y."/>
            <person name="Bai Z."/>
        </authorList>
    </citation>
    <scope>NUCLEOTIDE SEQUENCE [LARGE SCALE GENOMIC DNA]</scope>
    <source>
        <strain evidence="4 5">13</strain>
    </source>
</reference>
<evidence type="ECO:0000313" key="4">
    <source>
        <dbReference type="EMBL" id="ATL48301.1"/>
    </source>
</evidence>
<dbReference type="Gene3D" id="1.25.40.10">
    <property type="entry name" value="Tetratricopeptide repeat domain"/>
    <property type="match status" value="3"/>
</dbReference>
<organism evidence="4 5">
    <name type="scientific">Chitinophaga caeni</name>
    <dbReference type="NCBI Taxonomy" id="2029983"/>
    <lineage>
        <taxon>Bacteria</taxon>
        <taxon>Pseudomonadati</taxon>
        <taxon>Bacteroidota</taxon>
        <taxon>Chitinophagia</taxon>
        <taxon>Chitinophagales</taxon>
        <taxon>Chitinophagaceae</taxon>
        <taxon>Chitinophaga</taxon>
    </lineage>
</organism>
<name>A0A291QWK6_9BACT</name>
<dbReference type="RefSeq" id="WP_098194675.1">
    <property type="nucleotide sequence ID" value="NZ_CP023777.1"/>
</dbReference>
<dbReference type="SUPFAM" id="SSF48439">
    <property type="entry name" value="Protein prenylyltransferase"/>
    <property type="match status" value="1"/>
</dbReference>
<dbReference type="GO" id="GO:0030968">
    <property type="term" value="P:endoplasmic reticulum unfolded protein response"/>
    <property type="evidence" value="ECO:0007669"/>
    <property type="project" value="TreeGrafter"/>
</dbReference>
<feature type="chain" id="PRO_5012584126" description="Tetratricopeptide repeat protein" evidence="3">
    <location>
        <begin position="20"/>
        <end position="418"/>
    </location>
</feature>
<dbReference type="InterPro" id="IPR011990">
    <property type="entry name" value="TPR-like_helical_dom_sf"/>
</dbReference>
<evidence type="ECO:0008006" key="6">
    <source>
        <dbReference type="Google" id="ProtNLM"/>
    </source>
</evidence>
<dbReference type="KEGG" id="cbae:COR50_14630"/>
<evidence type="ECO:0000256" key="2">
    <source>
        <dbReference type="ARBA" id="ARBA00022803"/>
    </source>
</evidence>
<dbReference type="SUPFAM" id="SSF48452">
    <property type="entry name" value="TPR-like"/>
    <property type="match status" value="1"/>
</dbReference>
<protein>
    <recommendedName>
        <fullName evidence="6">Tetratricopeptide repeat protein</fullName>
    </recommendedName>
</protein>
<dbReference type="AlphaFoldDB" id="A0A291QWK6"/>
<keyword evidence="5" id="KW-1185">Reference proteome</keyword>
<dbReference type="Pfam" id="PF13414">
    <property type="entry name" value="TPR_11"/>
    <property type="match status" value="1"/>
</dbReference>
<proteinExistence type="predicted"/>
<evidence type="ECO:0000256" key="3">
    <source>
        <dbReference type="SAM" id="SignalP"/>
    </source>
</evidence>
<keyword evidence="3" id="KW-0732">Signal</keyword>
<keyword evidence="1" id="KW-0677">Repeat</keyword>
<accession>A0A291QWK6</accession>
<dbReference type="GO" id="GO:0035269">
    <property type="term" value="P:protein O-linked glycosylation via mannose"/>
    <property type="evidence" value="ECO:0007669"/>
    <property type="project" value="TreeGrafter"/>
</dbReference>
<keyword evidence="2" id="KW-0802">TPR repeat</keyword>
<dbReference type="EMBL" id="CP023777">
    <property type="protein sequence ID" value="ATL48301.1"/>
    <property type="molecule type" value="Genomic_DNA"/>
</dbReference>
<evidence type="ECO:0000313" key="5">
    <source>
        <dbReference type="Proteomes" id="UP000220133"/>
    </source>
</evidence>
<dbReference type="GO" id="GO:0000030">
    <property type="term" value="F:mannosyltransferase activity"/>
    <property type="evidence" value="ECO:0007669"/>
    <property type="project" value="TreeGrafter"/>
</dbReference>
<dbReference type="OrthoDB" id="739506at2"/>
<dbReference type="PANTHER" id="PTHR44227">
    <property type="match status" value="1"/>
</dbReference>
<dbReference type="Proteomes" id="UP000220133">
    <property type="component" value="Chromosome"/>
</dbReference>
<dbReference type="PANTHER" id="PTHR44227:SF3">
    <property type="entry name" value="PROTEIN O-MANNOSYL-TRANSFERASE TMTC4"/>
    <property type="match status" value="1"/>
</dbReference>
<dbReference type="InterPro" id="IPR052346">
    <property type="entry name" value="O-mannosyl-transferase_TMTC"/>
</dbReference>
<gene>
    <name evidence="4" type="ORF">COR50_14630</name>
</gene>
<evidence type="ECO:0000256" key="1">
    <source>
        <dbReference type="ARBA" id="ARBA00022737"/>
    </source>
</evidence>
<feature type="signal peptide" evidence="3">
    <location>
        <begin position="1"/>
        <end position="19"/>
    </location>
</feature>